<dbReference type="EMBL" id="KV417503">
    <property type="protein sequence ID" value="KZP28403.1"/>
    <property type="molecule type" value="Genomic_DNA"/>
</dbReference>
<proteinExistence type="inferred from homology"/>
<organism evidence="5 6">
    <name type="scientific">Athelia psychrophila</name>
    <dbReference type="NCBI Taxonomy" id="1759441"/>
    <lineage>
        <taxon>Eukaryota</taxon>
        <taxon>Fungi</taxon>
        <taxon>Dikarya</taxon>
        <taxon>Basidiomycota</taxon>
        <taxon>Agaricomycotina</taxon>
        <taxon>Agaricomycetes</taxon>
        <taxon>Agaricomycetidae</taxon>
        <taxon>Atheliales</taxon>
        <taxon>Atheliaceae</taxon>
        <taxon>Athelia</taxon>
    </lineage>
</organism>
<dbReference type="Gene3D" id="3.40.50.720">
    <property type="entry name" value="NAD(P)-binding Rossmann-like Domain"/>
    <property type="match status" value="1"/>
</dbReference>
<evidence type="ECO:0000256" key="2">
    <source>
        <dbReference type="ARBA" id="ARBA00022857"/>
    </source>
</evidence>
<evidence type="ECO:0000256" key="4">
    <source>
        <dbReference type="RuleBase" id="RU000363"/>
    </source>
</evidence>
<keyword evidence="6" id="KW-1185">Reference proteome</keyword>
<evidence type="ECO:0000313" key="6">
    <source>
        <dbReference type="Proteomes" id="UP000076532"/>
    </source>
</evidence>
<dbReference type="STRING" id="436010.A0A166RLI2"/>
<dbReference type="Pfam" id="PF00106">
    <property type="entry name" value="adh_short"/>
    <property type="match status" value="1"/>
</dbReference>
<protein>
    <submittedName>
        <fullName evidence="5">NAD(P)-binding protein</fullName>
    </submittedName>
</protein>
<sequence length="278" mass="28298">MAPTRTALITGSTDPSAIGFTAGLLLAKTGEFAKILLSGRKQEAAEAAAAALRSKLPSQSPTQIGYLVLDVTSSASISAAATFLSDPNGPLGTHAGVLDVLVNNAGIGAPPGRLAEGEMFLKTEATTAQDIVSVMATNVGAVVELTNALLPLLAKSPSPRIVNTSSARGSLSFAAGLPPARTGTLVYNASKSALNMATIMQAHNLPGASGNANLKVNAASPEHVKTPFNGFTGIRTPEQGAGVIVYLSMLPEDGISGQLVGDHAPFSEKDGDFVQIPW</sequence>
<accession>A0A166RLI2</accession>
<evidence type="ECO:0000256" key="1">
    <source>
        <dbReference type="ARBA" id="ARBA00006484"/>
    </source>
</evidence>
<dbReference type="PRINTS" id="PR00080">
    <property type="entry name" value="SDRFAMILY"/>
</dbReference>
<dbReference type="PANTHER" id="PTHR43490">
    <property type="entry name" value="(+)-NEOMENTHOL DEHYDROGENASE"/>
    <property type="match status" value="1"/>
</dbReference>
<evidence type="ECO:0000313" key="5">
    <source>
        <dbReference type="EMBL" id="KZP28403.1"/>
    </source>
</evidence>
<dbReference type="GO" id="GO:0016491">
    <property type="term" value="F:oxidoreductase activity"/>
    <property type="evidence" value="ECO:0007669"/>
    <property type="project" value="UniProtKB-KW"/>
</dbReference>
<keyword evidence="2" id="KW-0521">NADP</keyword>
<dbReference type="Proteomes" id="UP000076532">
    <property type="component" value="Unassembled WGS sequence"/>
</dbReference>
<dbReference type="InterPro" id="IPR036291">
    <property type="entry name" value="NAD(P)-bd_dom_sf"/>
</dbReference>
<keyword evidence="3" id="KW-0560">Oxidoreductase</keyword>
<dbReference type="InterPro" id="IPR002347">
    <property type="entry name" value="SDR_fam"/>
</dbReference>
<dbReference type="AlphaFoldDB" id="A0A166RLI2"/>
<dbReference type="OrthoDB" id="1933717at2759"/>
<name>A0A166RLI2_9AGAM</name>
<gene>
    <name evidence="5" type="ORF">FIBSPDRAFT_729224</name>
</gene>
<evidence type="ECO:0000256" key="3">
    <source>
        <dbReference type="ARBA" id="ARBA00023002"/>
    </source>
</evidence>
<reference evidence="5 6" key="1">
    <citation type="journal article" date="2016" name="Mol. Biol. Evol.">
        <title>Comparative Genomics of Early-Diverging Mushroom-Forming Fungi Provides Insights into the Origins of Lignocellulose Decay Capabilities.</title>
        <authorList>
            <person name="Nagy L.G."/>
            <person name="Riley R."/>
            <person name="Tritt A."/>
            <person name="Adam C."/>
            <person name="Daum C."/>
            <person name="Floudas D."/>
            <person name="Sun H."/>
            <person name="Yadav J.S."/>
            <person name="Pangilinan J."/>
            <person name="Larsson K.H."/>
            <person name="Matsuura K."/>
            <person name="Barry K."/>
            <person name="Labutti K."/>
            <person name="Kuo R."/>
            <person name="Ohm R.A."/>
            <person name="Bhattacharya S.S."/>
            <person name="Shirouzu T."/>
            <person name="Yoshinaga Y."/>
            <person name="Martin F.M."/>
            <person name="Grigoriev I.V."/>
            <person name="Hibbett D.S."/>
        </authorList>
    </citation>
    <scope>NUCLEOTIDE SEQUENCE [LARGE SCALE GENOMIC DNA]</scope>
    <source>
        <strain evidence="5 6">CBS 109695</strain>
    </source>
</reference>
<dbReference type="GO" id="GO:0016020">
    <property type="term" value="C:membrane"/>
    <property type="evidence" value="ECO:0007669"/>
    <property type="project" value="TreeGrafter"/>
</dbReference>
<dbReference type="SUPFAM" id="SSF51735">
    <property type="entry name" value="NAD(P)-binding Rossmann-fold domains"/>
    <property type="match status" value="1"/>
</dbReference>
<dbReference type="PRINTS" id="PR00081">
    <property type="entry name" value="GDHRDH"/>
</dbReference>
<comment type="similarity">
    <text evidence="1 4">Belongs to the short-chain dehydrogenases/reductases (SDR) family.</text>
</comment>
<dbReference type="PANTHER" id="PTHR43490:SF99">
    <property type="entry name" value="SHORT-CHAIN DEHYDROGENASE_REDUCTASE"/>
    <property type="match status" value="1"/>
</dbReference>